<dbReference type="HOGENOM" id="CLU_026099_2_0_1"/>
<feature type="active site" description="Phosphoserine intermediate" evidence="13">
    <location>
        <position position="79"/>
    </location>
</feature>
<keyword evidence="8" id="KW-0324">Glycolysis</keyword>
<feature type="binding site" evidence="15">
    <location>
        <position position="79"/>
    </location>
    <ligand>
        <name>Mn(2+)</name>
        <dbReference type="ChEBI" id="CHEBI:29035"/>
        <label>2</label>
    </ligand>
</feature>
<dbReference type="GO" id="GO:0006007">
    <property type="term" value="P:glucose catabolic process"/>
    <property type="evidence" value="ECO:0007669"/>
    <property type="project" value="InterPro"/>
</dbReference>
<dbReference type="GeneID" id="6004684"/>
<comment type="cofactor">
    <cofactor evidence="2">
        <name>Mn(2+)</name>
        <dbReference type="ChEBI" id="CHEBI:29035"/>
    </cofactor>
</comment>
<evidence type="ECO:0000256" key="2">
    <source>
        <dbReference type="ARBA" id="ARBA00001936"/>
    </source>
</evidence>
<evidence type="ECO:0000256" key="3">
    <source>
        <dbReference type="ARBA" id="ARBA00002315"/>
    </source>
</evidence>
<comment type="similarity">
    <text evidence="5">Belongs to the BPG-independent phosphoglycerate mutase family.</text>
</comment>
<dbReference type="InterPro" id="IPR017850">
    <property type="entry name" value="Alkaline_phosphatase_core_sf"/>
</dbReference>
<dbReference type="RefSeq" id="XP_001828187.2">
    <property type="nucleotide sequence ID" value="XM_001828135.2"/>
</dbReference>
<dbReference type="KEGG" id="cci:CC1G_02768"/>
<feature type="binding site" evidence="15">
    <location>
        <position position="430"/>
    </location>
    <ligand>
        <name>Mn(2+)</name>
        <dbReference type="ChEBI" id="CHEBI:29035"/>
        <label>1</label>
    </ligand>
</feature>
<dbReference type="Pfam" id="PF06415">
    <property type="entry name" value="iPGM_N"/>
    <property type="match status" value="1"/>
</dbReference>
<dbReference type="STRING" id="240176.A8MZZ6"/>
<dbReference type="InterPro" id="IPR005995">
    <property type="entry name" value="Pgm_bpd_ind"/>
</dbReference>
<feature type="binding site" evidence="15">
    <location>
        <position position="468"/>
    </location>
    <ligand>
        <name>Mn(2+)</name>
        <dbReference type="ChEBI" id="CHEBI:29035"/>
        <label>2</label>
    </ligand>
</feature>
<evidence type="ECO:0000256" key="10">
    <source>
        <dbReference type="ARBA" id="ARBA00023235"/>
    </source>
</evidence>
<feature type="region of interest" description="Disordered" evidence="16">
    <location>
        <begin position="476"/>
        <end position="535"/>
    </location>
</feature>
<dbReference type="InParanoid" id="A8MZZ6"/>
<feature type="binding site" evidence="15">
    <location>
        <position position="426"/>
    </location>
    <ligand>
        <name>Mn(2+)</name>
        <dbReference type="ChEBI" id="CHEBI:29035"/>
        <label>1</label>
    </ligand>
</feature>
<dbReference type="GO" id="GO:0030145">
    <property type="term" value="F:manganese ion binding"/>
    <property type="evidence" value="ECO:0007669"/>
    <property type="project" value="InterPro"/>
</dbReference>
<feature type="domain" description="BPG-independent PGAM N-terminal" evidence="18">
    <location>
        <begin position="99"/>
        <end position="323"/>
    </location>
</feature>
<sequence length="560" mass="61679">MTTVAEGPKLTTERVPIKNKVCLIVHDGWGIAPKEGMEGNAIEAGETHFMDTIAKDHSYRTLRASGTAVGLSEGLMGNSEVGHLNVGAGRVVWQDIVRIDVAIKKKQFHENPTILEACKRAKEGTGRLHFLGLISDGGVHSHITHLFALLETAKEQGVPEVYIHFFGDGRDTAPRSATKYIQQLGEFTDEHKVGELATIIGRYYAMDRDKRWERIKLAVLGLTTGKPEEEGKSFESVQKEEGWKGAVTVVDENYKKDVTDEFLKPIVVNGEKGRVRDGDTLFFFNYRSDRMREISSVFGGLEEIEGLTVPKDLGIFTMSQYKKEFPFKVAFPPQAMTNVLAEWLAKKGLRQAHVAETEKYAHVTFFFNGGVEKQFEGEDRFMIPSPKVATYDLDPKMSVHGVAEKVAELLDKNEYDFVMCNFAPPDMVGHTGVYDAAVTAITETDKAVGTIYKAAEKNGYILLITADHGNAEQMKDPKTGNPHTAHTTNPVPFIMTGNPKGEKGDAKTLKFADLPEAKPAGEDEAEDDSPALADVAPTILDVMGLDKPEDMSGKSLLAKD</sequence>
<evidence type="ECO:0000259" key="17">
    <source>
        <dbReference type="Pfam" id="PF01676"/>
    </source>
</evidence>
<feature type="compositionally biased region" description="Basic and acidic residues" evidence="16">
    <location>
        <begin position="500"/>
        <end position="521"/>
    </location>
</feature>
<dbReference type="VEuPathDB" id="FungiDB:CC1G_02768"/>
<dbReference type="Gene3D" id="3.40.1450.10">
    <property type="entry name" value="BPG-independent phosphoglycerate mutase, domain B"/>
    <property type="match status" value="1"/>
</dbReference>
<dbReference type="InterPro" id="IPR011258">
    <property type="entry name" value="BPG-indep_PGM_N"/>
</dbReference>
<keyword evidence="7 15" id="KW-0479">Metal-binding</keyword>
<reference evidence="19 20" key="1">
    <citation type="journal article" date="2010" name="Proc. Natl. Acad. Sci. U.S.A.">
        <title>Insights into evolution of multicellular fungi from the assembled chromosomes of the mushroom Coprinopsis cinerea (Coprinus cinereus).</title>
        <authorList>
            <person name="Stajich J.E."/>
            <person name="Wilke S.K."/>
            <person name="Ahren D."/>
            <person name="Au C.H."/>
            <person name="Birren B.W."/>
            <person name="Borodovsky M."/>
            <person name="Burns C."/>
            <person name="Canback B."/>
            <person name="Casselton L.A."/>
            <person name="Cheng C.K."/>
            <person name="Deng J."/>
            <person name="Dietrich F.S."/>
            <person name="Fargo D.C."/>
            <person name="Farman M.L."/>
            <person name="Gathman A.C."/>
            <person name="Goldberg J."/>
            <person name="Guigo R."/>
            <person name="Hoegger P.J."/>
            <person name="Hooker J.B."/>
            <person name="Huggins A."/>
            <person name="James T.Y."/>
            <person name="Kamada T."/>
            <person name="Kilaru S."/>
            <person name="Kodira C."/>
            <person name="Kues U."/>
            <person name="Kupfer D."/>
            <person name="Kwan H.S."/>
            <person name="Lomsadze A."/>
            <person name="Li W."/>
            <person name="Lilly W.W."/>
            <person name="Ma L.J."/>
            <person name="Mackey A.J."/>
            <person name="Manning G."/>
            <person name="Martin F."/>
            <person name="Muraguchi H."/>
            <person name="Natvig D.O."/>
            <person name="Palmerini H."/>
            <person name="Ramesh M.A."/>
            <person name="Rehmeyer C.J."/>
            <person name="Roe B.A."/>
            <person name="Shenoy N."/>
            <person name="Stanke M."/>
            <person name="Ter-Hovhannisyan V."/>
            <person name="Tunlid A."/>
            <person name="Velagapudi R."/>
            <person name="Vision T.J."/>
            <person name="Zeng Q."/>
            <person name="Zolan M.E."/>
            <person name="Pukkila P.J."/>
        </authorList>
    </citation>
    <scope>NUCLEOTIDE SEQUENCE [LARGE SCALE GENOMIC DNA]</scope>
    <source>
        <strain evidence="20">Okayama-7 / 130 / ATCC MYA-4618 / FGSC 9003</strain>
    </source>
</reference>
<dbReference type="HAMAP" id="MF_01038">
    <property type="entry name" value="GpmI"/>
    <property type="match status" value="1"/>
</dbReference>
<dbReference type="InterPro" id="IPR006124">
    <property type="entry name" value="Metalloenzyme"/>
</dbReference>
<accession>A8MZZ6</accession>
<keyword evidence="20" id="KW-1185">Reference proteome</keyword>
<feature type="binding site" evidence="14">
    <location>
        <position position="208"/>
    </location>
    <ligand>
        <name>substrate</name>
    </ligand>
</feature>
<comment type="pathway">
    <text evidence="4">Carbohydrate degradation; glycolysis; pyruvate from D-glyceraldehyde 3-phosphate: step 3/5.</text>
</comment>
<dbReference type="NCBIfam" id="TIGR01307">
    <property type="entry name" value="pgm_bpd_ind"/>
    <property type="match status" value="1"/>
</dbReference>
<feature type="binding site" evidence="14">
    <location>
        <position position="140"/>
    </location>
    <ligand>
        <name>substrate</name>
    </ligand>
</feature>
<evidence type="ECO:0000256" key="15">
    <source>
        <dbReference type="PIRSR" id="PIRSR001492-3"/>
    </source>
</evidence>
<dbReference type="FunFam" id="3.40.1450.10:FF:000001">
    <property type="entry name" value="2,3-bisphosphoglycerate-independent phosphoglycerate mutase"/>
    <property type="match status" value="1"/>
</dbReference>
<comment type="catalytic activity">
    <reaction evidence="1">
        <text>(2R)-2-phosphoglycerate = (2R)-3-phosphoglycerate</text>
        <dbReference type="Rhea" id="RHEA:15901"/>
        <dbReference type="ChEBI" id="CHEBI:58272"/>
        <dbReference type="ChEBI" id="CHEBI:58289"/>
        <dbReference type="EC" id="5.4.2.12"/>
    </reaction>
</comment>
<feature type="binding site" evidence="14">
    <location>
        <begin position="170"/>
        <end position="171"/>
    </location>
    <ligand>
        <name>substrate</name>
    </ligand>
</feature>
<evidence type="ECO:0000256" key="12">
    <source>
        <dbReference type="ARBA" id="ARBA00083354"/>
    </source>
</evidence>
<feature type="binding site" evidence="15">
    <location>
        <position position="467"/>
    </location>
    <ligand>
        <name>Mn(2+)</name>
        <dbReference type="ChEBI" id="CHEBI:29035"/>
        <label>2</label>
    </ligand>
</feature>
<keyword evidence="9 15" id="KW-0464">Manganese</keyword>
<feature type="binding site" evidence="15">
    <location>
        <position position="27"/>
    </location>
    <ligand>
        <name>Mn(2+)</name>
        <dbReference type="ChEBI" id="CHEBI:29035"/>
        <label>2</label>
    </ligand>
</feature>
<feature type="binding site" evidence="14">
    <location>
        <position position="359"/>
    </location>
    <ligand>
        <name>substrate</name>
    </ligand>
</feature>
<dbReference type="eggNOG" id="KOG4513">
    <property type="taxonomic scope" value="Eukaryota"/>
</dbReference>
<comment type="function">
    <text evidence="3">Catalyzes the interconversion of 2-phosphoglycerate and 3-phosphoglycerate.</text>
</comment>
<feature type="compositionally biased region" description="Polar residues" evidence="16">
    <location>
        <begin position="481"/>
        <end position="490"/>
    </location>
</feature>
<evidence type="ECO:0000256" key="1">
    <source>
        <dbReference type="ARBA" id="ARBA00000370"/>
    </source>
</evidence>
<evidence type="ECO:0000256" key="9">
    <source>
        <dbReference type="ARBA" id="ARBA00023211"/>
    </source>
</evidence>
<evidence type="ECO:0000256" key="13">
    <source>
        <dbReference type="PIRSR" id="PIRSR001492-1"/>
    </source>
</evidence>
<feature type="binding site" evidence="15">
    <location>
        <position position="486"/>
    </location>
    <ligand>
        <name>Mn(2+)</name>
        <dbReference type="ChEBI" id="CHEBI:29035"/>
        <label>1</label>
    </ligand>
</feature>
<protein>
    <recommendedName>
        <fullName evidence="11">2,3-bisphosphoglycerate-independent phosphoglycerate mutase</fullName>
        <ecNumber evidence="6">5.4.2.12</ecNumber>
    </recommendedName>
    <alternativeName>
        <fullName evidence="12">Cofactor-independent phosphoglycerate mutase homolog</fullName>
    </alternativeName>
</protein>
<evidence type="ECO:0000256" key="11">
    <source>
        <dbReference type="ARBA" id="ARBA00071648"/>
    </source>
</evidence>
<evidence type="ECO:0000259" key="18">
    <source>
        <dbReference type="Pfam" id="PF06415"/>
    </source>
</evidence>
<dbReference type="OMA" id="FMDGRDT"/>
<dbReference type="GO" id="GO:0005737">
    <property type="term" value="C:cytoplasm"/>
    <property type="evidence" value="ECO:0007669"/>
    <property type="project" value="InterPro"/>
</dbReference>
<dbReference type="Proteomes" id="UP000001861">
    <property type="component" value="Unassembled WGS sequence"/>
</dbReference>
<dbReference type="SUPFAM" id="SSF53649">
    <property type="entry name" value="Alkaline phosphatase-like"/>
    <property type="match status" value="1"/>
</dbReference>
<dbReference type="GO" id="GO:0006096">
    <property type="term" value="P:glycolytic process"/>
    <property type="evidence" value="ECO:0007669"/>
    <property type="project" value="UniProtKB-UniPathway"/>
</dbReference>
<dbReference type="SUPFAM" id="SSF64158">
    <property type="entry name" value="2,3-Bisphosphoglycerate-independent phosphoglycerate mutase, substrate-binding domain"/>
    <property type="match status" value="1"/>
</dbReference>
<evidence type="ECO:0000256" key="6">
    <source>
        <dbReference type="ARBA" id="ARBA00012026"/>
    </source>
</evidence>
<dbReference type="PANTHER" id="PTHR31637">
    <property type="entry name" value="2,3-BISPHOSPHOGLYCERATE-INDEPENDENT PHOSPHOGLYCERATE MUTASE"/>
    <property type="match status" value="1"/>
</dbReference>
<proteinExistence type="inferred from homology"/>
<name>A8MZZ6_COPC7</name>
<dbReference type="CDD" id="cd16010">
    <property type="entry name" value="iPGM"/>
    <property type="match status" value="1"/>
</dbReference>
<evidence type="ECO:0000256" key="5">
    <source>
        <dbReference type="ARBA" id="ARBA00008819"/>
    </source>
</evidence>
<dbReference type="AlphaFoldDB" id="A8MZZ6"/>
<evidence type="ECO:0000313" key="20">
    <source>
        <dbReference type="Proteomes" id="UP000001861"/>
    </source>
</evidence>
<dbReference type="Gene3D" id="3.40.720.10">
    <property type="entry name" value="Alkaline Phosphatase, subunit A"/>
    <property type="match status" value="1"/>
</dbReference>
<dbReference type="GO" id="GO:0004619">
    <property type="term" value="F:phosphoglycerate mutase activity"/>
    <property type="evidence" value="ECO:0007669"/>
    <property type="project" value="UniProtKB-EC"/>
</dbReference>
<dbReference type="PANTHER" id="PTHR31637:SF0">
    <property type="entry name" value="2,3-BISPHOSPHOGLYCERATE-INDEPENDENT PHOSPHOGLYCERATE MUTASE"/>
    <property type="match status" value="1"/>
</dbReference>
<organism evidence="19 20">
    <name type="scientific">Coprinopsis cinerea (strain Okayama-7 / 130 / ATCC MYA-4618 / FGSC 9003)</name>
    <name type="common">Inky cap fungus</name>
    <name type="synonym">Hormographiella aspergillata</name>
    <dbReference type="NCBI Taxonomy" id="240176"/>
    <lineage>
        <taxon>Eukaryota</taxon>
        <taxon>Fungi</taxon>
        <taxon>Dikarya</taxon>
        <taxon>Basidiomycota</taxon>
        <taxon>Agaricomycotina</taxon>
        <taxon>Agaricomycetes</taxon>
        <taxon>Agaricomycetidae</taxon>
        <taxon>Agaricales</taxon>
        <taxon>Agaricineae</taxon>
        <taxon>Psathyrellaceae</taxon>
        <taxon>Coprinopsis</taxon>
    </lineage>
</organism>
<keyword evidence="10" id="KW-0413">Isomerase</keyword>
<dbReference type="Pfam" id="PF01676">
    <property type="entry name" value="Metalloenzyme"/>
    <property type="match status" value="1"/>
</dbReference>
<gene>
    <name evidence="19" type="ORF">CC1G_02768</name>
</gene>
<evidence type="ECO:0000313" key="19">
    <source>
        <dbReference type="EMBL" id="EAU93538.2"/>
    </source>
</evidence>
<dbReference type="EMBL" id="AACS02000001">
    <property type="protein sequence ID" value="EAU93538.2"/>
    <property type="molecule type" value="Genomic_DNA"/>
</dbReference>
<dbReference type="InterPro" id="IPR036646">
    <property type="entry name" value="PGAM_B_sf"/>
</dbReference>
<dbReference type="OrthoDB" id="1886626at2759"/>
<evidence type="ECO:0000256" key="7">
    <source>
        <dbReference type="ARBA" id="ARBA00022723"/>
    </source>
</evidence>
<dbReference type="UniPathway" id="UPA00109">
    <property type="reaction ID" value="UER00186"/>
</dbReference>
<dbReference type="PIRSF" id="PIRSF001492">
    <property type="entry name" value="IPGAM"/>
    <property type="match status" value="1"/>
</dbReference>
<feature type="binding site" evidence="14">
    <location>
        <position position="202"/>
    </location>
    <ligand>
        <name>substrate</name>
    </ligand>
</feature>
<dbReference type="EC" id="5.4.2.12" evidence="6"/>
<comment type="caution">
    <text evidence="19">The sequence shown here is derived from an EMBL/GenBank/DDBJ whole genome shotgun (WGS) entry which is preliminary data.</text>
</comment>
<evidence type="ECO:0000256" key="14">
    <source>
        <dbReference type="PIRSR" id="PIRSR001492-2"/>
    </source>
</evidence>
<evidence type="ECO:0000256" key="16">
    <source>
        <dbReference type="SAM" id="MobiDB-lite"/>
    </source>
</evidence>
<evidence type="ECO:0000256" key="8">
    <source>
        <dbReference type="ARBA" id="ARBA00023152"/>
    </source>
</evidence>
<feature type="binding site" evidence="14">
    <location>
        <begin position="287"/>
        <end position="290"/>
    </location>
    <ligand>
        <name>substrate</name>
    </ligand>
</feature>
<feature type="domain" description="Metalloenzyme" evidence="17">
    <location>
        <begin position="20"/>
        <end position="547"/>
    </location>
</feature>
<evidence type="ECO:0000256" key="4">
    <source>
        <dbReference type="ARBA" id="ARBA00004798"/>
    </source>
</evidence>